<reference evidence="2" key="1">
    <citation type="submission" date="2019-03" db="EMBL/GenBank/DDBJ databases">
        <authorList>
            <consortium name="Pathogen Informatics"/>
        </authorList>
    </citation>
    <scope>NUCLEOTIDE SEQUENCE</scope>
    <source>
        <strain evidence="2">Unknown</strain>
    </source>
</reference>
<dbReference type="EMBL" id="CAAHDN010000007">
    <property type="protein sequence ID" value="VGM95230.1"/>
    <property type="molecule type" value="Genomic_DNA"/>
</dbReference>
<feature type="domain" description="GmrSD restriction endonucleases N-terminal" evidence="1">
    <location>
        <begin position="39"/>
        <end position="197"/>
    </location>
</feature>
<protein>
    <submittedName>
        <fullName evidence="2">Uncharacterized conserved protein</fullName>
    </submittedName>
</protein>
<dbReference type="PANTHER" id="PTHR39639:SF1">
    <property type="entry name" value="DUF262 DOMAIN-CONTAINING PROTEIN"/>
    <property type="match status" value="1"/>
</dbReference>
<accession>A0A486XA37</accession>
<name>A0A486XA37_9PAST</name>
<proteinExistence type="predicted"/>
<dbReference type="InterPro" id="IPR004919">
    <property type="entry name" value="GmrSD_N"/>
</dbReference>
<gene>
    <name evidence="2" type="ORF">NCTC4101_00592</name>
</gene>
<dbReference type="PANTHER" id="PTHR39639">
    <property type="entry name" value="CHROMOSOME 16, WHOLE GENOME SHOTGUN SEQUENCE"/>
    <property type="match status" value="1"/>
</dbReference>
<sequence length="385" mass="45046">MKNSLNLLVDNMNNALEKQVEQARLTVSTDGYSMSIGELVNLYDDQELNIHPEFQRIYRWNDYQRSKFIESIFLGIPLPSIFVAQNSDGVWEVVDGLQRLSTIFQFMGKLKDENGKIEPYLELQSTKYLTELKDITWKNEDKNKELTSALKLDFKRARMDIKIISRNSDSDTKLELFQRLNTGGSELKPQEVRNCVLLMINKDIFNMIKECSENDDFRETLPITERKENESHYAELALRFFIQRYFELNNPSSYSYVNEYLDNELIRLFSKDSNFDIGLEKVIFTKTFQILNRALGDDCFKKYQSREEKYKGSVSLPVFEVISTATSRLVENNIADNKIIELIQSKSKLLPEDSDFLNSLRANNTRPIERTINMLKLSERIFNEN</sequence>
<dbReference type="Pfam" id="PF03235">
    <property type="entry name" value="GmrSD_N"/>
    <property type="match status" value="1"/>
</dbReference>
<organism evidence="2">
    <name type="scientific">uncultured Avibacterium sp</name>
    <dbReference type="NCBI Taxonomy" id="1936169"/>
    <lineage>
        <taxon>Bacteria</taxon>
        <taxon>Pseudomonadati</taxon>
        <taxon>Pseudomonadota</taxon>
        <taxon>Gammaproteobacteria</taxon>
        <taxon>Pasteurellales</taxon>
        <taxon>Pasteurellaceae</taxon>
        <taxon>Avibacterium</taxon>
        <taxon>environmental samples</taxon>
    </lineage>
</organism>
<evidence type="ECO:0000313" key="2">
    <source>
        <dbReference type="EMBL" id="VGM95230.1"/>
    </source>
</evidence>
<dbReference type="AlphaFoldDB" id="A0A486XA37"/>
<evidence type="ECO:0000259" key="1">
    <source>
        <dbReference type="Pfam" id="PF03235"/>
    </source>
</evidence>